<sequence length="67" mass="8075">MYNYEYNIKRKICKELGPKISEDTPKLDANLIMKCWDAKSDNRSTVKELYQILNKWNNKIIYRAFTI</sequence>
<reference evidence="1 2" key="1">
    <citation type="submission" date="2018-06" db="EMBL/GenBank/DDBJ databases">
        <title>Comparative genomics reveals the genomic features of Rhizophagus irregularis, R. cerebriforme, R. diaphanum and Gigaspora rosea, and their symbiotic lifestyle signature.</title>
        <authorList>
            <person name="Morin E."/>
            <person name="San Clemente H."/>
            <person name="Chen E.C.H."/>
            <person name="De La Providencia I."/>
            <person name="Hainaut M."/>
            <person name="Kuo A."/>
            <person name="Kohler A."/>
            <person name="Murat C."/>
            <person name="Tang N."/>
            <person name="Roy S."/>
            <person name="Loubradou J."/>
            <person name="Henrissat B."/>
            <person name="Grigoriev I.V."/>
            <person name="Corradi N."/>
            <person name="Roux C."/>
            <person name="Martin F.M."/>
        </authorList>
    </citation>
    <scope>NUCLEOTIDE SEQUENCE [LARGE SCALE GENOMIC DNA]</scope>
    <source>
        <strain evidence="1 2">DAOM 227022</strain>
    </source>
</reference>
<dbReference type="SUPFAM" id="SSF56112">
    <property type="entry name" value="Protein kinase-like (PK-like)"/>
    <property type="match status" value="1"/>
</dbReference>
<dbReference type="OrthoDB" id="2396740at2759"/>
<keyword evidence="2" id="KW-1185">Reference proteome</keyword>
<evidence type="ECO:0000313" key="2">
    <source>
        <dbReference type="Proteomes" id="UP000265703"/>
    </source>
</evidence>
<accession>A0A397SD04</accession>
<gene>
    <name evidence="1" type="ORF">C1645_832709</name>
</gene>
<proteinExistence type="predicted"/>
<dbReference type="AlphaFoldDB" id="A0A397SD04"/>
<comment type="caution">
    <text evidence="1">The sequence shown here is derived from an EMBL/GenBank/DDBJ whole genome shotgun (WGS) entry which is preliminary data.</text>
</comment>
<dbReference type="InterPro" id="IPR011009">
    <property type="entry name" value="Kinase-like_dom_sf"/>
</dbReference>
<name>A0A397SD04_9GLOM</name>
<evidence type="ECO:0008006" key="3">
    <source>
        <dbReference type="Google" id="ProtNLM"/>
    </source>
</evidence>
<dbReference type="Proteomes" id="UP000265703">
    <property type="component" value="Unassembled WGS sequence"/>
</dbReference>
<dbReference type="Gene3D" id="1.10.510.10">
    <property type="entry name" value="Transferase(Phosphotransferase) domain 1"/>
    <property type="match status" value="1"/>
</dbReference>
<evidence type="ECO:0000313" key="1">
    <source>
        <dbReference type="EMBL" id="RIA84163.1"/>
    </source>
</evidence>
<dbReference type="EMBL" id="QKYT01000514">
    <property type="protein sequence ID" value="RIA84163.1"/>
    <property type="molecule type" value="Genomic_DNA"/>
</dbReference>
<organism evidence="1 2">
    <name type="scientific">Glomus cerebriforme</name>
    <dbReference type="NCBI Taxonomy" id="658196"/>
    <lineage>
        <taxon>Eukaryota</taxon>
        <taxon>Fungi</taxon>
        <taxon>Fungi incertae sedis</taxon>
        <taxon>Mucoromycota</taxon>
        <taxon>Glomeromycotina</taxon>
        <taxon>Glomeromycetes</taxon>
        <taxon>Glomerales</taxon>
        <taxon>Glomeraceae</taxon>
        <taxon>Glomus</taxon>
    </lineage>
</organism>
<protein>
    <recommendedName>
        <fullName evidence="3">Serine-threonine/tyrosine-protein kinase catalytic domain-containing protein</fullName>
    </recommendedName>
</protein>